<proteinExistence type="inferred from homology"/>
<feature type="binding site" evidence="10">
    <location>
        <begin position="104"/>
        <end position="111"/>
    </location>
    <ligand>
        <name>GTP</name>
        <dbReference type="ChEBI" id="CHEBI:37565"/>
    </ligand>
</feature>
<dbReference type="PANTHER" id="PTHR11564:SF5">
    <property type="entry name" value="SIGNAL RECOGNITION PARTICLE SUBUNIT SRP54"/>
    <property type="match status" value="1"/>
</dbReference>
<evidence type="ECO:0000256" key="7">
    <source>
        <dbReference type="ARBA" id="ARBA00023135"/>
    </source>
</evidence>
<dbReference type="EC" id="3.6.5.4" evidence="10"/>
<dbReference type="RefSeq" id="WP_048167548.1">
    <property type="nucleotide sequence ID" value="NZ_CP009502.1"/>
</dbReference>
<evidence type="ECO:0000256" key="2">
    <source>
        <dbReference type="ARBA" id="ARBA00022490"/>
    </source>
</evidence>
<dbReference type="AlphaFoldDB" id="A0A0E3L0X5"/>
<evidence type="ECO:0000256" key="4">
    <source>
        <dbReference type="ARBA" id="ARBA00022801"/>
    </source>
</evidence>
<sequence>MVMEKLGDSLQGALKKLIGAGRIDERTVNEVVKDIQRALLQADVNVKLVMGMSQKIKERALKEDPPAGMNPREHVIRIVYQELMGIIGKGAEIQLKPQTIMMVGLQGSGKTTSAAKLARYFQRKGLKAGVIAADTFRPGAYHQLKTLCEKLNVAFYGEENNPDAVEITRNGLKDLEKYDVKIVDTAGRHALEADLIDEMERINAVAKPDHKFMVLDAGIGQQASQQAHAFNNSVGITGVIITKLDGTAKGGGALSAVAETKAPIAFIGVGETPEDFEKFEADRFISRLLGMGDLKTLIEKAEETLTEEDVNVEALMQGRFTLKDMYKQLEAMNKMGPLKQIMSMLPMGMGGLGGIKLSDEMFQATSDKMKSYKVIMDSMTEEEMNDPKLIGGSRIKRISRGSGRSPEEVRELLKYHKMMQTALKGFRGGKFNIQKMMKKKLGM</sequence>
<evidence type="ECO:0000256" key="6">
    <source>
        <dbReference type="ARBA" id="ARBA00023134"/>
    </source>
</evidence>
<keyword evidence="3 10" id="KW-0547">Nucleotide-binding</keyword>
<dbReference type="SUPFAM" id="SSF47446">
    <property type="entry name" value="Signal peptide-binding domain"/>
    <property type="match status" value="1"/>
</dbReference>
<dbReference type="Proteomes" id="UP000056925">
    <property type="component" value="Chromosome"/>
</dbReference>
<reference evidence="12 13" key="1">
    <citation type="submission" date="2014-07" db="EMBL/GenBank/DDBJ databases">
        <title>Methanogenic archaea and the global carbon cycle.</title>
        <authorList>
            <person name="Henriksen J.R."/>
            <person name="Luke J."/>
            <person name="Reinhart S."/>
            <person name="Benedict M.N."/>
            <person name="Youngblut N.D."/>
            <person name="Metcalf M.E."/>
            <person name="Whitaker R.J."/>
            <person name="Metcalf W.W."/>
        </authorList>
    </citation>
    <scope>NUCLEOTIDE SEQUENCE [LARGE SCALE GENOMIC DNA]</scope>
    <source>
        <strain evidence="12 13">CHTI-55</strain>
    </source>
</reference>
<evidence type="ECO:0000313" key="12">
    <source>
        <dbReference type="EMBL" id="AKB15826.1"/>
    </source>
</evidence>
<dbReference type="Gene3D" id="3.40.50.300">
    <property type="entry name" value="P-loop containing nucleotide triphosphate hydrolases"/>
    <property type="match status" value="1"/>
</dbReference>
<dbReference type="InterPro" id="IPR036891">
    <property type="entry name" value="Signal_recog_part_SRP54_M_sf"/>
</dbReference>
<dbReference type="InterPro" id="IPR036225">
    <property type="entry name" value="SRP/SRP_N"/>
</dbReference>
<dbReference type="PATRIC" id="fig|1434121.4.peg.1856"/>
<dbReference type="KEGG" id="mthe:MSTHC_1508"/>
<dbReference type="InterPro" id="IPR022941">
    <property type="entry name" value="SRP54"/>
</dbReference>
<comment type="domain">
    <text evidence="10">Composed of three domains: the N-terminal N domain, which is responsible for interactions with the ribosome, the central G domain, which binds GTP, and the C-terminal M domain, which binds the RNA and the signal sequence of the RNC.</text>
</comment>
<dbReference type="InterPro" id="IPR013822">
    <property type="entry name" value="Signal_recog_particl_SRP54_hlx"/>
</dbReference>
<dbReference type="InterPro" id="IPR042101">
    <property type="entry name" value="SRP54_N_sf"/>
</dbReference>
<protein>
    <recommendedName>
        <fullName evidence="10">Signal recognition particle 54 kDa protein</fullName>
        <shortName evidence="10">SRP54</shortName>
        <ecNumber evidence="10">3.6.5.4</ecNumber>
    </recommendedName>
</protein>
<dbReference type="GeneID" id="41602855"/>
<dbReference type="FunFam" id="3.40.50.300:FF:000022">
    <property type="entry name" value="Signal recognition particle 54 kDa subunit"/>
    <property type="match status" value="1"/>
</dbReference>
<dbReference type="GO" id="GO:0008312">
    <property type="term" value="F:7S RNA binding"/>
    <property type="evidence" value="ECO:0007669"/>
    <property type="project" value="UniProtKB-UniRule"/>
</dbReference>
<dbReference type="Gene3D" id="1.10.260.30">
    <property type="entry name" value="Signal recognition particle, SRP54 subunit, M-domain"/>
    <property type="match status" value="1"/>
</dbReference>
<dbReference type="EMBL" id="CP009502">
    <property type="protein sequence ID" value="AKB15826.1"/>
    <property type="molecule type" value="Genomic_DNA"/>
</dbReference>
<evidence type="ECO:0000256" key="1">
    <source>
        <dbReference type="ARBA" id="ARBA00005450"/>
    </source>
</evidence>
<accession>A0A0E3L0X5</accession>
<dbReference type="SUPFAM" id="SSF47364">
    <property type="entry name" value="Domain of the SRP/SRP receptor G-proteins"/>
    <property type="match status" value="1"/>
</dbReference>
<comment type="similarity">
    <text evidence="1 10">Belongs to the GTP-binding SRP family. SRP54 subfamily.</text>
</comment>
<dbReference type="Gene3D" id="1.20.120.140">
    <property type="entry name" value="Signal recognition particle SRP54, nucleotide-binding domain"/>
    <property type="match status" value="1"/>
</dbReference>
<keyword evidence="2 10" id="KW-0963">Cytoplasm</keyword>
<name>A0A0E3L0X5_METTE</name>
<dbReference type="GO" id="GO:0048500">
    <property type="term" value="C:signal recognition particle"/>
    <property type="evidence" value="ECO:0007669"/>
    <property type="project" value="UniProtKB-UniRule"/>
</dbReference>
<feature type="binding site" evidence="10">
    <location>
        <begin position="184"/>
        <end position="188"/>
    </location>
    <ligand>
        <name>GTP</name>
        <dbReference type="ChEBI" id="CHEBI:37565"/>
    </ligand>
</feature>
<keyword evidence="4 10" id="KW-0378">Hydrolase</keyword>
<dbReference type="InterPro" id="IPR004125">
    <property type="entry name" value="Signal_recog_particle_SRP54_M"/>
</dbReference>
<dbReference type="SMART" id="SM00962">
    <property type="entry name" value="SRP54"/>
    <property type="match status" value="1"/>
</dbReference>
<dbReference type="PANTHER" id="PTHR11564">
    <property type="entry name" value="SIGNAL RECOGNITION PARTICLE 54K PROTEIN SRP54"/>
    <property type="match status" value="1"/>
</dbReference>
<dbReference type="Pfam" id="PF02881">
    <property type="entry name" value="SRP54_N"/>
    <property type="match status" value="1"/>
</dbReference>
<gene>
    <name evidence="10" type="primary">srp54</name>
    <name evidence="12" type="ORF">MSTHC_1508</name>
</gene>
<dbReference type="InterPro" id="IPR003593">
    <property type="entry name" value="AAA+_ATPase"/>
</dbReference>
<dbReference type="HAMAP" id="MF_00306">
    <property type="entry name" value="SRP54"/>
    <property type="match status" value="1"/>
</dbReference>
<evidence type="ECO:0000256" key="3">
    <source>
        <dbReference type="ARBA" id="ARBA00022741"/>
    </source>
</evidence>
<dbReference type="SMART" id="SM00963">
    <property type="entry name" value="SRP54_N"/>
    <property type="match status" value="1"/>
</dbReference>
<organism evidence="12 13">
    <name type="scientific">Methanosarcina thermophila CHTI-55</name>
    <dbReference type="NCBI Taxonomy" id="1434121"/>
    <lineage>
        <taxon>Archaea</taxon>
        <taxon>Methanobacteriati</taxon>
        <taxon>Methanobacteriota</taxon>
        <taxon>Stenosarchaea group</taxon>
        <taxon>Methanomicrobia</taxon>
        <taxon>Methanosarcinales</taxon>
        <taxon>Methanosarcinaceae</taxon>
        <taxon>Methanosarcina</taxon>
    </lineage>
</organism>
<feature type="binding site" evidence="10">
    <location>
        <begin position="242"/>
        <end position="245"/>
    </location>
    <ligand>
        <name>GTP</name>
        <dbReference type="ChEBI" id="CHEBI:37565"/>
    </ligand>
</feature>
<dbReference type="GO" id="GO:0003924">
    <property type="term" value="F:GTPase activity"/>
    <property type="evidence" value="ECO:0007669"/>
    <property type="project" value="UniProtKB-UniRule"/>
</dbReference>
<evidence type="ECO:0000313" key="13">
    <source>
        <dbReference type="Proteomes" id="UP000056925"/>
    </source>
</evidence>
<dbReference type="HOGENOM" id="CLU_009301_6_0_2"/>
<dbReference type="SMART" id="SM00382">
    <property type="entry name" value="AAA"/>
    <property type="match status" value="1"/>
</dbReference>
<dbReference type="InterPro" id="IPR027417">
    <property type="entry name" value="P-loop_NTPase"/>
</dbReference>
<comment type="subcellular location">
    <subcellularLocation>
        <location evidence="10">Cytoplasm</location>
    </subcellularLocation>
    <text evidence="10">The SRP-RNC complex is targeted to the cytoplasmic membrane.</text>
</comment>
<dbReference type="CDD" id="cd17875">
    <property type="entry name" value="SRP54_G"/>
    <property type="match status" value="1"/>
</dbReference>
<dbReference type="SUPFAM" id="SSF52540">
    <property type="entry name" value="P-loop containing nucleoside triphosphate hydrolases"/>
    <property type="match status" value="1"/>
</dbReference>
<dbReference type="Pfam" id="PF00448">
    <property type="entry name" value="SRP54"/>
    <property type="match status" value="1"/>
</dbReference>
<evidence type="ECO:0000259" key="11">
    <source>
        <dbReference type="PROSITE" id="PS00300"/>
    </source>
</evidence>
<evidence type="ECO:0000256" key="5">
    <source>
        <dbReference type="ARBA" id="ARBA00022884"/>
    </source>
</evidence>
<feature type="domain" description="SRP54-type proteins GTP-binding" evidence="11">
    <location>
        <begin position="263"/>
        <end position="276"/>
    </location>
</feature>
<comment type="catalytic activity">
    <reaction evidence="10">
        <text>GTP + H2O = GDP + phosphate + H(+)</text>
        <dbReference type="Rhea" id="RHEA:19669"/>
        <dbReference type="ChEBI" id="CHEBI:15377"/>
        <dbReference type="ChEBI" id="CHEBI:15378"/>
        <dbReference type="ChEBI" id="CHEBI:37565"/>
        <dbReference type="ChEBI" id="CHEBI:43474"/>
        <dbReference type="ChEBI" id="CHEBI:58189"/>
        <dbReference type="EC" id="3.6.5.4"/>
    </reaction>
</comment>
<keyword evidence="7 10" id="KW-0733">Signal recognition particle</keyword>
<keyword evidence="5 10" id="KW-0694">RNA-binding</keyword>
<evidence type="ECO:0000256" key="9">
    <source>
        <dbReference type="ARBA" id="ARBA00064051"/>
    </source>
</evidence>
<dbReference type="PROSITE" id="PS00300">
    <property type="entry name" value="SRP54"/>
    <property type="match status" value="1"/>
</dbReference>
<keyword evidence="6 10" id="KW-0342">GTP-binding</keyword>
<dbReference type="GO" id="GO:0005525">
    <property type="term" value="F:GTP binding"/>
    <property type="evidence" value="ECO:0007669"/>
    <property type="project" value="UniProtKB-UniRule"/>
</dbReference>
<dbReference type="InterPro" id="IPR000897">
    <property type="entry name" value="SRP54_GTPase_dom"/>
</dbReference>
<keyword evidence="8 10" id="KW-0687">Ribonucleoprotein</keyword>
<evidence type="ECO:0000256" key="8">
    <source>
        <dbReference type="ARBA" id="ARBA00023274"/>
    </source>
</evidence>
<comment type="function">
    <text evidence="10">Involved in targeting and insertion of nascent membrane proteins into the cytoplasmic membrane. Binds to the hydrophobic signal sequence of the ribosome-nascent chain (RNC) as it emerges from the ribosomes. The SRP-RNC complex is then targeted to the cytoplasmic membrane where it interacts with the SRP receptor FtsY.</text>
</comment>
<evidence type="ECO:0000256" key="10">
    <source>
        <dbReference type="HAMAP-Rule" id="MF_00306"/>
    </source>
</evidence>
<comment type="subunit">
    <text evidence="9 10">Part of the signal recognition particle protein translocation system, which is composed of SRP and FtsY. Archaeal SRP consists of a 7S RNA molecule of 300 nucleotides and two protein subunits: SRP54 and SRP19.</text>
</comment>
<dbReference type="Pfam" id="PF02978">
    <property type="entry name" value="SRP_SPB"/>
    <property type="match status" value="1"/>
</dbReference>
<dbReference type="GO" id="GO:0006614">
    <property type="term" value="P:SRP-dependent cotranslational protein targeting to membrane"/>
    <property type="evidence" value="ECO:0007669"/>
    <property type="project" value="InterPro"/>
</dbReference>